<evidence type="ECO:0000256" key="1">
    <source>
        <dbReference type="ARBA" id="ARBA00004123"/>
    </source>
</evidence>
<dbReference type="GO" id="GO:0005634">
    <property type="term" value="C:nucleus"/>
    <property type="evidence" value="ECO:0007669"/>
    <property type="project" value="UniProtKB-SubCell"/>
</dbReference>
<feature type="region of interest" description="Disordered" evidence="5">
    <location>
        <begin position="60"/>
        <end position="89"/>
    </location>
</feature>
<accession>A0AAD8W4Q7</accession>
<dbReference type="CDD" id="cd00167">
    <property type="entry name" value="SANT"/>
    <property type="match status" value="1"/>
</dbReference>
<evidence type="ECO:0000256" key="3">
    <source>
        <dbReference type="ARBA" id="ARBA00023163"/>
    </source>
</evidence>
<dbReference type="Pfam" id="PF00249">
    <property type="entry name" value="Myb_DNA-binding"/>
    <property type="match status" value="1"/>
</dbReference>
<dbReference type="InterPro" id="IPR044636">
    <property type="entry name" value="RADIALIS-like"/>
</dbReference>
<keyword evidence="3" id="KW-0804">Transcription</keyword>
<feature type="compositionally biased region" description="Gly residues" evidence="5">
    <location>
        <begin position="72"/>
        <end position="83"/>
    </location>
</feature>
<dbReference type="InterPro" id="IPR017884">
    <property type="entry name" value="SANT_dom"/>
</dbReference>
<dbReference type="FunFam" id="1.10.10.60:FF:000154">
    <property type="entry name" value="Transcription factor SRM1"/>
    <property type="match status" value="1"/>
</dbReference>
<dbReference type="PROSITE" id="PS50090">
    <property type="entry name" value="MYB_LIKE"/>
    <property type="match status" value="1"/>
</dbReference>
<dbReference type="AlphaFoldDB" id="A0AAD8W4Q7"/>
<dbReference type="PROSITE" id="PS51293">
    <property type="entry name" value="SANT"/>
    <property type="match status" value="1"/>
</dbReference>
<keyword evidence="2" id="KW-0805">Transcription regulation</keyword>
<comment type="subcellular location">
    <subcellularLocation>
        <location evidence="1">Nucleus</location>
    </subcellularLocation>
</comment>
<organism evidence="8 9">
    <name type="scientific">Lolium multiflorum</name>
    <name type="common">Italian ryegrass</name>
    <name type="synonym">Lolium perenne subsp. multiflorum</name>
    <dbReference type="NCBI Taxonomy" id="4521"/>
    <lineage>
        <taxon>Eukaryota</taxon>
        <taxon>Viridiplantae</taxon>
        <taxon>Streptophyta</taxon>
        <taxon>Embryophyta</taxon>
        <taxon>Tracheophyta</taxon>
        <taxon>Spermatophyta</taxon>
        <taxon>Magnoliopsida</taxon>
        <taxon>Liliopsida</taxon>
        <taxon>Poales</taxon>
        <taxon>Poaceae</taxon>
        <taxon>BOP clade</taxon>
        <taxon>Pooideae</taxon>
        <taxon>Poodae</taxon>
        <taxon>Poeae</taxon>
        <taxon>Poeae Chloroplast Group 2 (Poeae type)</taxon>
        <taxon>Loliodinae</taxon>
        <taxon>Loliinae</taxon>
        <taxon>Lolium</taxon>
    </lineage>
</organism>
<dbReference type="SMART" id="SM00717">
    <property type="entry name" value="SANT"/>
    <property type="match status" value="1"/>
</dbReference>
<dbReference type="SUPFAM" id="SSF46689">
    <property type="entry name" value="Homeodomain-like"/>
    <property type="match status" value="1"/>
</dbReference>
<feature type="domain" description="SANT" evidence="7">
    <location>
        <begin position="1"/>
        <end position="57"/>
    </location>
</feature>
<evidence type="ECO:0000259" key="6">
    <source>
        <dbReference type="PROSITE" id="PS50090"/>
    </source>
</evidence>
<keyword evidence="4" id="KW-0539">Nucleus</keyword>
<evidence type="ECO:0000256" key="4">
    <source>
        <dbReference type="ARBA" id="ARBA00023242"/>
    </source>
</evidence>
<gene>
    <name evidence="8" type="ORF">QYE76_059735</name>
</gene>
<evidence type="ECO:0000256" key="5">
    <source>
        <dbReference type="SAM" id="MobiDB-lite"/>
    </source>
</evidence>
<dbReference type="GO" id="GO:0003700">
    <property type="term" value="F:DNA-binding transcription factor activity"/>
    <property type="evidence" value="ECO:0007669"/>
    <property type="project" value="InterPro"/>
</dbReference>
<keyword evidence="9" id="KW-1185">Reference proteome</keyword>
<protein>
    <recommendedName>
        <fullName evidence="10">Myb-like domain-containing protein</fullName>
    </recommendedName>
</protein>
<dbReference type="EMBL" id="JAUUTY010000004">
    <property type="protein sequence ID" value="KAK1641930.1"/>
    <property type="molecule type" value="Genomic_DNA"/>
</dbReference>
<dbReference type="InterPro" id="IPR009057">
    <property type="entry name" value="Homeodomain-like_sf"/>
</dbReference>
<evidence type="ECO:0000313" key="9">
    <source>
        <dbReference type="Proteomes" id="UP001231189"/>
    </source>
</evidence>
<name>A0AAD8W4Q7_LOLMU</name>
<sequence>MAAPEWSKSENERFERALAVYGNDAPGCWDRIAADVGGGKTADDVKRHYDQLVVDVHDIEAGGARTNSNRGGTAGTSNGGGNNGRRRQT</sequence>
<reference evidence="8" key="1">
    <citation type="submission" date="2023-07" db="EMBL/GenBank/DDBJ databases">
        <title>A chromosome-level genome assembly of Lolium multiflorum.</title>
        <authorList>
            <person name="Chen Y."/>
            <person name="Copetti D."/>
            <person name="Kolliker R."/>
            <person name="Studer B."/>
        </authorList>
    </citation>
    <scope>NUCLEOTIDE SEQUENCE</scope>
    <source>
        <strain evidence="8">02402/16</strain>
        <tissue evidence="8">Leaf</tissue>
    </source>
</reference>
<dbReference type="InterPro" id="IPR001005">
    <property type="entry name" value="SANT/Myb"/>
</dbReference>
<evidence type="ECO:0008006" key="10">
    <source>
        <dbReference type="Google" id="ProtNLM"/>
    </source>
</evidence>
<feature type="domain" description="Myb-like" evidence="6">
    <location>
        <begin position="1"/>
        <end position="53"/>
    </location>
</feature>
<evidence type="ECO:0000313" key="8">
    <source>
        <dbReference type="EMBL" id="KAK1641930.1"/>
    </source>
</evidence>
<dbReference type="PANTHER" id="PTHR43952">
    <property type="entry name" value="MYB FAMILY TRANSCRIPTION FACTOR-RELATED"/>
    <property type="match status" value="1"/>
</dbReference>
<comment type="caution">
    <text evidence="8">The sequence shown here is derived from an EMBL/GenBank/DDBJ whole genome shotgun (WGS) entry which is preliminary data.</text>
</comment>
<evidence type="ECO:0000259" key="7">
    <source>
        <dbReference type="PROSITE" id="PS51293"/>
    </source>
</evidence>
<proteinExistence type="predicted"/>
<dbReference type="Proteomes" id="UP001231189">
    <property type="component" value="Unassembled WGS sequence"/>
</dbReference>
<dbReference type="Gene3D" id="1.10.10.60">
    <property type="entry name" value="Homeodomain-like"/>
    <property type="match status" value="1"/>
</dbReference>
<dbReference type="PANTHER" id="PTHR43952:SF70">
    <property type="entry name" value="MYB-LIKE DOMAIN-CONTAINING PROTEIN"/>
    <property type="match status" value="1"/>
</dbReference>
<evidence type="ECO:0000256" key="2">
    <source>
        <dbReference type="ARBA" id="ARBA00023015"/>
    </source>
</evidence>